<organism evidence="4 5">
    <name type="scientific">Sitophilus oryzae</name>
    <name type="common">Rice weevil</name>
    <name type="synonym">Curculio oryzae</name>
    <dbReference type="NCBI Taxonomy" id="7048"/>
    <lineage>
        <taxon>Eukaryota</taxon>
        <taxon>Metazoa</taxon>
        <taxon>Ecdysozoa</taxon>
        <taxon>Arthropoda</taxon>
        <taxon>Hexapoda</taxon>
        <taxon>Insecta</taxon>
        <taxon>Pterygota</taxon>
        <taxon>Neoptera</taxon>
        <taxon>Endopterygota</taxon>
        <taxon>Coleoptera</taxon>
        <taxon>Polyphaga</taxon>
        <taxon>Cucujiformia</taxon>
        <taxon>Curculionidae</taxon>
        <taxon>Dryophthorinae</taxon>
        <taxon>Sitophilus</taxon>
    </lineage>
</organism>
<dbReference type="Pfam" id="PF00194">
    <property type="entry name" value="Carb_anhydrase"/>
    <property type="match status" value="1"/>
</dbReference>
<evidence type="ECO:0000313" key="4">
    <source>
        <dbReference type="Proteomes" id="UP000504635"/>
    </source>
</evidence>
<reference evidence="5" key="1">
    <citation type="submission" date="2025-08" db="UniProtKB">
        <authorList>
            <consortium name="RefSeq"/>
        </authorList>
    </citation>
    <scope>IDENTIFICATION</scope>
    <source>
        <tissue evidence="5">Gonads</tissue>
    </source>
</reference>
<dbReference type="GO" id="GO:0004089">
    <property type="term" value="F:carbonate dehydratase activity"/>
    <property type="evidence" value="ECO:0007669"/>
    <property type="project" value="InterPro"/>
</dbReference>
<keyword evidence="4" id="KW-1185">Reference proteome</keyword>
<dbReference type="InterPro" id="IPR001148">
    <property type="entry name" value="CA_dom"/>
</dbReference>
<dbReference type="InterPro" id="IPR036398">
    <property type="entry name" value="CA_dom_sf"/>
</dbReference>
<dbReference type="SMART" id="SM01057">
    <property type="entry name" value="Carb_anhydrase"/>
    <property type="match status" value="1"/>
</dbReference>
<feature type="region of interest" description="Disordered" evidence="2">
    <location>
        <begin position="1"/>
        <end position="117"/>
    </location>
</feature>
<dbReference type="Proteomes" id="UP000504635">
    <property type="component" value="Unplaced"/>
</dbReference>
<proteinExistence type="inferred from homology"/>
<dbReference type="InterPro" id="IPR023561">
    <property type="entry name" value="Carbonic_anhydrase_a-class"/>
</dbReference>
<dbReference type="PROSITE" id="PS51144">
    <property type="entry name" value="ALPHA_CA_2"/>
    <property type="match status" value="1"/>
</dbReference>
<feature type="compositionally biased region" description="Basic residues" evidence="2">
    <location>
        <begin position="91"/>
        <end position="110"/>
    </location>
</feature>
<dbReference type="OrthoDB" id="429145at2759"/>
<evidence type="ECO:0000313" key="5">
    <source>
        <dbReference type="RefSeq" id="XP_030747550.1"/>
    </source>
</evidence>
<dbReference type="PANTHER" id="PTHR18952:SF114">
    <property type="entry name" value="CARBONIC ANHYDRASE 3, ISOFORM A"/>
    <property type="match status" value="1"/>
</dbReference>
<sequence length="397" mass="45079">MNKRTRSCSLVSTDSEAKKKDKTATKYVEEDQKRKTFKKENNGNAECSEKRNKVVENNIIKDKNASKNVEAETTEHGNGDRGKSLGEVPKSQKRKKSVTYGRRKRKHGGKNRLGVTRNQCVCGPNGAEPAKSQLVEDHEAHMLVAEWRLHKFQSPIELSHEESITHDHFDPLEFHGHWDNDGVATFTNTGKTVVLRFSERATPYLVGGPLHKDTYCFEQLHFHWSDDDSGGCEHIFEGRAYSMEAHAVHYNLKYGSFKDAVDKPDGLAVIGFFLEATDNEDNPCFSEMVKGVQNVIKINTTTNIAPDCLNWIKEEAQCKGYYTYQGSLTTEPYLESVTWILYPTPIHVSRQQVAYFRELKSTACEKINIVNNVRPIQSPPADKKINVIFARSHKQSE</sequence>
<accession>A0A6J2X9A1</accession>
<dbReference type="CTD" id="31804"/>
<dbReference type="Gene3D" id="3.10.200.10">
    <property type="entry name" value="Alpha carbonic anhydrase"/>
    <property type="match status" value="1"/>
</dbReference>
<evidence type="ECO:0000259" key="3">
    <source>
        <dbReference type="PROSITE" id="PS51144"/>
    </source>
</evidence>
<dbReference type="PANTHER" id="PTHR18952">
    <property type="entry name" value="CARBONIC ANHYDRASE"/>
    <property type="match status" value="1"/>
</dbReference>
<evidence type="ECO:0000256" key="2">
    <source>
        <dbReference type="SAM" id="MobiDB-lite"/>
    </source>
</evidence>
<evidence type="ECO:0000256" key="1">
    <source>
        <dbReference type="ARBA" id="ARBA00010718"/>
    </source>
</evidence>
<comment type="similarity">
    <text evidence="1">Belongs to the alpha-carbonic anhydrase family.</text>
</comment>
<protein>
    <submittedName>
        <fullName evidence="5">Carbonic anhydrase 2 isoform X2</fullName>
    </submittedName>
</protein>
<dbReference type="AlphaFoldDB" id="A0A6J2X9A1"/>
<gene>
    <name evidence="5" type="primary">LOC115876014</name>
</gene>
<dbReference type="GO" id="GO:0005737">
    <property type="term" value="C:cytoplasm"/>
    <property type="evidence" value="ECO:0007669"/>
    <property type="project" value="TreeGrafter"/>
</dbReference>
<feature type="compositionally biased region" description="Basic and acidic residues" evidence="2">
    <location>
        <begin position="15"/>
        <end position="84"/>
    </location>
</feature>
<dbReference type="CDD" id="cd00326">
    <property type="entry name" value="alpha_CA"/>
    <property type="match status" value="1"/>
</dbReference>
<dbReference type="GeneID" id="115876014"/>
<name>A0A6J2X9A1_SITOR</name>
<dbReference type="SUPFAM" id="SSF51069">
    <property type="entry name" value="Carbonic anhydrase"/>
    <property type="match status" value="1"/>
</dbReference>
<feature type="domain" description="Alpha-carbonic anhydrase" evidence="3">
    <location>
        <begin position="134"/>
        <end position="389"/>
    </location>
</feature>
<dbReference type="GO" id="GO:0008270">
    <property type="term" value="F:zinc ion binding"/>
    <property type="evidence" value="ECO:0007669"/>
    <property type="project" value="InterPro"/>
</dbReference>
<dbReference type="RefSeq" id="XP_030747550.1">
    <property type="nucleotide sequence ID" value="XM_030891690.1"/>
</dbReference>